<feature type="transmembrane region" description="Helical" evidence="1">
    <location>
        <begin position="147"/>
        <end position="164"/>
    </location>
</feature>
<gene>
    <name evidence="2" type="ORF">GCM10008905_31520</name>
</gene>
<dbReference type="RefSeq" id="WP_343771245.1">
    <property type="nucleotide sequence ID" value="NZ_BAAACF010000012.1"/>
</dbReference>
<feature type="transmembrane region" description="Helical" evidence="1">
    <location>
        <begin position="184"/>
        <end position="210"/>
    </location>
</feature>
<evidence type="ECO:0000313" key="2">
    <source>
        <dbReference type="EMBL" id="GAA0730355.1"/>
    </source>
</evidence>
<keyword evidence="3" id="KW-1185">Reference proteome</keyword>
<reference evidence="2 3" key="1">
    <citation type="journal article" date="2019" name="Int. J. Syst. Evol. Microbiol.">
        <title>The Global Catalogue of Microorganisms (GCM) 10K type strain sequencing project: providing services to taxonomists for standard genome sequencing and annotation.</title>
        <authorList>
            <consortium name="The Broad Institute Genomics Platform"/>
            <consortium name="The Broad Institute Genome Sequencing Center for Infectious Disease"/>
            <person name="Wu L."/>
            <person name="Ma J."/>
        </authorList>
    </citation>
    <scope>NUCLEOTIDE SEQUENCE [LARGE SCALE GENOMIC DNA]</scope>
    <source>
        <strain evidence="2 3">JCM 1405</strain>
    </source>
</reference>
<dbReference type="EMBL" id="BAAACF010000012">
    <property type="protein sequence ID" value="GAA0730355.1"/>
    <property type="molecule type" value="Genomic_DNA"/>
</dbReference>
<protein>
    <recommendedName>
        <fullName evidence="4">DUF2812 domain-containing protein</fullName>
    </recommendedName>
</protein>
<keyword evidence="1" id="KW-1133">Transmembrane helix</keyword>
<comment type="caution">
    <text evidence="2">The sequence shown here is derived from an EMBL/GenBank/DDBJ whole genome shotgun (WGS) entry which is preliminary data.</text>
</comment>
<keyword evidence="1" id="KW-0472">Membrane</keyword>
<name>A0ABN1J6T8_9CLOT</name>
<accession>A0ABN1J6T8</accession>
<organism evidence="2 3">
    <name type="scientific">Clostridium malenominatum</name>
    <dbReference type="NCBI Taxonomy" id="1539"/>
    <lineage>
        <taxon>Bacteria</taxon>
        <taxon>Bacillati</taxon>
        <taxon>Bacillota</taxon>
        <taxon>Clostridia</taxon>
        <taxon>Eubacteriales</taxon>
        <taxon>Clostridiaceae</taxon>
        <taxon>Clostridium</taxon>
    </lineage>
</organism>
<evidence type="ECO:0008006" key="4">
    <source>
        <dbReference type="Google" id="ProtNLM"/>
    </source>
</evidence>
<keyword evidence="1" id="KW-0812">Transmembrane</keyword>
<dbReference type="Pfam" id="PF11193">
    <property type="entry name" value="DUF2812"/>
    <property type="match status" value="1"/>
</dbReference>
<dbReference type="InterPro" id="IPR021359">
    <property type="entry name" value="DUF2812"/>
</dbReference>
<sequence>MVRKFRVFLNPIEGQEMWLNRQSQLGWKLSKARRLFYEFEQCHPGEYQYVVDYIGNKSNSERLQYESFLKEMNIAYYEKPINIGQLSIGRIKYRPYGMKKGKFATSKGMLNRELVILGKRNDGKPFELYTSKEDKIQSLKERRKPHLYLLIFALLMAMYIRFSGKPLISYTLFGMSRNQGRNLGSFVLIAVIALMALIRFVQITVMIGALRDERKIHE</sequence>
<evidence type="ECO:0000256" key="1">
    <source>
        <dbReference type="SAM" id="Phobius"/>
    </source>
</evidence>
<dbReference type="Proteomes" id="UP001500339">
    <property type="component" value="Unassembled WGS sequence"/>
</dbReference>
<evidence type="ECO:0000313" key="3">
    <source>
        <dbReference type="Proteomes" id="UP001500339"/>
    </source>
</evidence>
<proteinExistence type="predicted"/>